<evidence type="ECO:0000256" key="1">
    <source>
        <dbReference type="ARBA" id="ARBA00004613"/>
    </source>
</evidence>
<keyword evidence="4" id="KW-0964">Secreted</keyword>
<comment type="similarity">
    <text evidence="2">Belongs to the alpha-carbonic anhydrase family.</text>
</comment>
<evidence type="ECO:0000256" key="9">
    <source>
        <dbReference type="ARBA" id="ARBA00048348"/>
    </source>
</evidence>
<dbReference type="EC" id="4.2.1.1" evidence="3"/>
<evidence type="ECO:0000256" key="7">
    <source>
        <dbReference type="ARBA" id="ARBA00023180"/>
    </source>
</evidence>
<feature type="domain" description="Alpha-carbonic anhydrase" evidence="11">
    <location>
        <begin position="1"/>
        <end position="154"/>
    </location>
</feature>
<dbReference type="Gene3D" id="3.10.200.10">
    <property type="entry name" value="Alpha carbonic anhydrase"/>
    <property type="match status" value="2"/>
</dbReference>
<keyword evidence="7" id="KW-0325">Glycoprotein</keyword>
<evidence type="ECO:0000256" key="6">
    <source>
        <dbReference type="ARBA" id="ARBA00022833"/>
    </source>
</evidence>
<keyword evidence="10" id="KW-0472">Membrane</keyword>
<evidence type="ECO:0000256" key="3">
    <source>
        <dbReference type="ARBA" id="ARBA00012925"/>
    </source>
</evidence>
<dbReference type="PANTHER" id="PTHR18952:SF265">
    <property type="entry name" value="CARBONIC ANHYDRASE"/>
    <property type="match status" value="1"/>
</dbReference>
<dbReference type="SMART" id="SM01057">
    <property type="entry name" value="Carb_anhydrase"/>
    <property type="match status" value="2"/>
</dbReference>
<gene>
    <name evidence="12" type="ORF">ACJMK2_012798</name>
</gene>
<feature type="transmembrane region" description="Helical" evidence="10">
    <location>
        <begin position="427"/>
        <end position="445"/>
    </location>
</feature>
<comment type="caution">
    <text evidence="12">The sequence shown here is derived from an EMBL/GenBank/DDBJ whole genome shotgun (WGS) entry which is preliminary data.</text>
</comment>
<dbReference type="GO" id="GO:0046872">
    <property type="term" value="F:metal ion binding"/>
    <property type="evidence" value="ECO:0007669"/>
    <property type="project" value="UniProtKB-KW"/>
</dbReference>
<name>A0ABD3V9D1_SINWO</name>
<dbReference type="InterPro" id="IPR036398">
    <property type="entry name" value="CA_dom_sf"/>
</dbReference>
<evidence type="ECO:0000256" key="4">
    <source>
        <dbReference type="ARBA" id="ARBA00022525"/>
    </source>
</evidence>
<dbReference type="EMBL" id="JBJQND010000013">
    <property type="protein sequence ID" value="KAL3858194.1"/>
    <property type="molecule type" value="Genomic_DNA"/>
</dbReference>
<evidence type="ECO:0000256" key="2">
    <source>
        <dbReference type="ARBA" id="ARBA00010718"/>
    </source>
</evidence>
<dbReference type="SUPFAM" id="SSF51069">
    <property type="entry name" value="Carbonic anhydrase"/>
    <property type="match status" value="2"/>
</dbReference>
<keyword evidence="13" id="KW-1185">Reference proteome</keyword>
<keyword evidence="6" id="KW-0862">Zinc</keyword>
<dbReference type="PROSITE" id="PS51144">
    <property type="entry name" value="ALPHA_CA_2"/>
    <property type="match status" value="2"/>
</dbReference>
<dbReference type="GO" id="GO:0004089">
    <property type="term" value="F:carbonate dehydratase activity"/>
    <property type="evidence" value="ECO:0007669"/>
    <property type="project" value="UniProtKB-EC"/>
</dbReference>
<evidence type="ECO:0000256" key="10">
    <source>
        <dbReference type="SAM" id="Phobius"/>
    </source>
</evidence>
<dbReference type="GO" id="GO:0005576">
    <property type="term" value="C:extracellular region"/>
    <property type="evidence" value="ECO:0007669"/>
    <property type="project" value="UniProtKB-SubCell"/>
</dbReference>
<protein>
    <recommendedName>
        <fullName evidence="3">carbonic anhydrase</fullName>
        <ecNumber evidence="3">4.2.1.1</ecNumber>
    </recommendedName>
</protein>
<evidence type="ECO:0000313" key="13">
    <source>
        <dbReference type="Proteomes" id="UP001634394"/>
    </source>
</evidence>
<evidence type="ECO:0000313" key="12">
    <source>
        <dbReference type="EMBL" id="KAL3858194.1"/>
    </source>
</evidence>
<dbReference type="AlphaFoldDB" id="A0ABD3V9D1"/>
<dbReference type="InterPro" id="IPR023561">
    <property type="entry name" value="Carbonic_anhydrase_a-class"/>
</dbReference>
<dbReference type="Pfam" id="PF00194">
    <property type="entry name" value="Carb_anhydrase"/>
    <property type="match status" value="2"/>
</dbReference>
<feature type="domain" description="Alpha-carbonic anhydrase" evidence="11">
    <location>
        <begin position="155"/>
        <end position="419"/>
    </location>
</feature>
<comment type="subcellular location">
    <subcellularLocation>
        <location evidence="1">Secreted</location>
    </subcellularLocation>
</comment>
<accession>A0ABD3V9D1</accession>
<dbReference type="Proteomes" id="UP001634394">
    <property type="component" value="Unassembled WGS sequence"/>
</dbReference>
<dbReference type="InterPro" id="IPR001148">
    <property type="entry name" value="CA_dom"/>
</dbReference>
<keyword evidence="5" id="KW-0479">Metal-binding</keyword>
<proteinExistence type="inferred from homology"/>
<keyword evidence="8" id="KW-0456">Lyase</keyword>
<evidence type="ECO:0000256" key="8">
    <source>
        <dbReference type="ARBA" id="ARBA00023239"/>
    </source>
</evidence>
<reference evidence="12 13" key="1">
    <citation type="submission" date="2024-11" db="EMBL/GenBank/DDBJ databases">
        <title>Chromosome-level genome assembly of the freshwater bivalve Anodonta woodiana.</title>
        <authorList>
            <person name="Chen X."/>
        </authorList>
    </citation>
    <scope>NUCLEOTIDE SEQUENCE [LARGE SCALE GENOMIC DNA]</scope>
    <source>
        <strain evidence="12">MN2024</strain>
        <tissue evidence="12">Gills</tissue>
    </source>
</reference>
<evidence type="ECO:0000256" key="5">
    <source>
        <dbReference type="ARBA" id="ARBA00022723"/>
    </source>
</evidence>
<dbReference type="FunFam" id="3.10.200.10:FF:000003">
    <property type="entry name" value="Carbonic anhydrase 12"/>
    <property type="match status" value="1"/>
</dbReference>
<organism evidence="12 13">
    <name type="scientific">Sinanodonta woodiana</name>
    <name type="common">Chinese pond mussel</name>
    <name type="synonym">Anodonta woodiana</name>
    <dbReference type="NCBI Taxonomy" id="1069815"/>
    <lineage>
        <taxon>Eukaryota</taxon>
        <taxon>Metazoa</taxon>
        <taxon>Spiralia</taxon>
        <taxon>Lophotrochozoa</taxon>
        <taxon>Mollusca</taxon>
        <taxon>Bivalvia</taxon>
        <taxon>Autobranchia</taxon>
        <taxon>Heteroconchia</taxon>
        <taxon>Palaeoheterodonta</taxon>
        <taxon>Unionida</taxon>
        <taxon>Unionoidea</taxon>
        <taxon>Unionidae</taxon>
        <taxon>Unioninae</taxon>
        <taxon>Sinanodonta</taxon>
    </lineage>
</organism>
<sequence>MELHIVHYKTSLGSLANAVNSNQSDALAVLGFFFEITSSDNEDLEPILSQLDDVHYANSTDLVSLSSNFSLKSILPDFHGHQAYHRYSGSLTTPNCLEVVVWTVFENTIGISEHQLSMLREIFETEEGETPEKLLYDNYRPLQDLQSRSITTSTFHWSYEEELNTGPSQWAQHFQACGGNRQSPIDIPNEDDVQYAENLGFIKFCGYEEMRVHTITNNGHSLQVNIRGNFYISGGGLGTRYQAAQFHFHWAKTSNRGSEHTFDGSAFPMELHIVHFKEEYGSVTEALNHPDGLAVLGFMFKVSSTDSESYDVILHNSSGIAYYGESSNTSFIRLFQLLPIKQENLHFFRYNGSLTTPPCTEAVIWTVFTDPVSISEKQLEELRHLHHIMRPSIPVTYGTIESNYRPVQRLNGRQVLKNFQFSAASRTLSAGIMLSIVICISFWITKNH</sequence>
<keyword evidence="10" id="KW-1133">Transmembrane helix</keyword>
<comment type="catalytic activity">
    <reaction evidence="9">
        <text>hydrogencarbonate + H(+) = CO2 + H2O</text>
        <dbReference type="Rhea" id="RHEA:10748"/>
        <dbReference type="ChEBI" id="CHEBI:15377"/>
        <dbReference type="ChEBI" id="CHEBI:15378"/>
        <dbReference type="ChEBI" id="CHEBI:16526"/>
        <dbReference type="ChEBI" id="CHEBI:17544"/>
        <dbReference type="EC" id="4.2.1.1"/>
    </reaction>
</comment>
<dbReference type="PANTHER" id="PTHR18952">
    <property type="entry name" value="CARBONIC ANHYDRASE"/>
    <property type="match status" value="1"/>
</dbReference>
<keyword evidence="10" id="KW-0812">Transmembrane</keyword>
<evidence type="ECO:0000259" key="11">
    <source>
        <dbReference type="PROSITE" id="PS51144"/>
    </source>
</evidence>